<gene>
    <name evidence="1" type="ORF">Enr17x_03890</name>
</gene>
<dbReference type="Proteomes" id="UP000318313">
    <property type="component" value="Chromosome"/>
</dbReference>
<reference evidence="1 2" key="1">
    <citation type="submission" date="2019-03" db="EMBL/GenBank/DDBJ databases">
        <title>Deep-cultivation of Planctomycetes and their phenomic and genomic characterization uncovers novel biology.</title>
        <authorList>
            <person name="Wiegand S."/>
            <person name="Jogler M."/>
            <person name="Boedeker C."/>
            <person name="Pinto D."/>
            <person name="Vollmers J."/>
            <person name="Rivas-Marin E."/>
            <person name="Kohn T."/>
            <person name="Peeters S.H."/>
            <person name="Heuer A."/>
            <person name="Rast P."/>
            <person name="Oberbeckmann S."/>
            <person name="Bunk B."/>
            <person name="Jeske O."/>
            <person name="Meyerdierks A."/>
            <person name="Storesund J.E."/>
            <person name="Kallscheuer N."/>
            <person name="Luecker S."/>
            <person name="Lage O.M."/>
            <person name="Pohl T."/>
            <person name="Merkel B.J."/>
            <person name="Hornburger P."/>
            <person name="Mueller R.-W."/>
            <person name="Bruemmer F."/>
            <person name="Labrenz M."/>
            <person name="Spormann A.M."/>
            <person name="Op den Camp H."/>
            <person name="Overmann J."/>
            <person name="Amann R."/>
            <person name="Jetten M.S.M."/>
            <person name="Mascher T."/>
            <person name="Medema M.H."/>
            <person name="Devos D.P."/>
            <person name="Kaster A.-K."/>
            <person name="Ovreas L."/>
            <person name="Rohde M."/>
            <person name="Galperin M.Y."/>
            <person name="Jogler C."/>
        </authorList>
    </citation>
    <scope>NUCLEOTIDE SEQUENCE [LARGE SCALE GENOMIC DNA]</scope>
    <source>
        <strain evidence="1 2">Enr17</strain>
    </source>
</reference>
<name>A0A518I5L6_9PLAN</name>
<evidence type="ECO:0000313" key="1">
    <source>
        <dbReference type="EMBL" id="QDV48377.1"/>
    </source>
</evidence>
<proteinExistence type="predicted"/>
<organism evidence="1 2">
    <name type="scientific">Gimesia fumaroli</name>
    <dbReference type="NCBI Taxonomy" id="2527976"/>
    <lineage>
        <taxon>Bacteria</taxon>
        <taxon>Pseudomonadati</taxon>
        <taxon>Planctomycetota</taxon>
        <taxon>Planctomycetia</taxon>
        <taxon>Planctomycetales</taxon>
        <taxon>Planctomycetaceae</taxon>
        <taxon>Gimesia</taxon>
    </lineage>
</organism>
<protein>
    <submittedName>
        <fullName evidence="1">Uncharacterized protein</fullName>
    </submittedName>
</protein>
<evidence type="ECO:0000313" key="2">
    <source>
        <dbReference type="Proteomes" id="UP000318313"/>
    </source>
</evidence>
<accession>A0A518I5L6</accession>
<keyword evidence="2" id="KW-1185">Reference proteome</keyword>
<dbReference type="AlphaFoldDB" id="A0A518I5L6"/>
<sequence length="45" mass="4988">MLYLKKWYAAPPEARPLHVLCHGLVKPVHLGIKASQPPPGPGKKY</sequence>
<dbReference type="EMBL" id="CP037452">
    <property type="protein sequence ID" value="QDV48377.1"/>
    <property type="molecule type" value="Genomic_DNA"/>
</dbReference>
<dbReference type="KEGG" id="gfm:Enr17x_03890"/>